<dbReference type="RefSeq" id="WP_132859795.1">
    <property type="nucleotide sequence ID" value="NZ_SMGR01000001.1"/>
</dbReference>
<dbReference type="SUPFAM" id="SSF53335">
    <property type="entry name" value="S-adenosyl-L-methionine-dependent methyltransferases"/>
    <property type="match status" value="1"/>
</dbReference>
<name>A0A4V6NFT2_9RHOB</name>
<keyword evidence="2" id="KW-0489">Methyltransferase</keyword>
<dbReference type="EMBL" id="SMGR01000001">
    <property type="protein sequence ID" value="TCL09790.1"/>
    <property type="molecule type" value="Genomic_DNA"/>
</dbReference>
<dbReference type="GO" id="GO:0032259">
    <property type="term" value="P:methylation"/>
    <property type="evidence" value="ECO:0007669"/>
    <property type="project" value="UniProtKB-KW"/>
</dbReference>
<feature type="domain" description="Methyltransferase" evidence="1">
    <location>
        <begin position="36"/>
        <end position="128"/>
    </location>
</feature>
<dbReference type="InterPro" id="IPR029063">
    <property type="entry name" value="SAM-dependent_MTases_sf"/>
</dbReference>
<evidence type="ECO:0000313" key="2">
    <source>
        <dbReference type="EMBL" id="TCL09790.1"/>
    </source>
</evidence>
<gene>
    <name evidence="2" type="ORF">BXY66_1855</name>
</gene>
<evidence type="ECO:0000259" key="1">
    <source>
        <dbReference type="Pfam" id="PF13649"/>
    </source>
</evidence>
<protein>
    <submittedName>
        <fullName evidence="2">Methyltransferase family protein</fullName>
    </submittedName>
</protein>
<dbReference type="GO" id="GO:0008168">
    <property type="term" value="F:methyltransferase activity"/>
    <property type="evidence" value="ECO:0007669"/>
    <property type="project" value="UniProtKB-KW"/>
</dbReference>
<keyword evidence="2" id="KW-0808">Transferase</keyword>
<organism evidence="2 3">
    <name type="scientific">Shimia isoporae</name>
    <dbReference type="NCBI Taxonomy" id="647720"/>
    <lineage>
        <taxon>Bacteria</taxon>
        <taxon>Pseudomonadati</taxon>
        <taxon>Pseudomonadota</taxon>
        <taxon>Alphaproteobacteria</taxon>
        <taxon>Rhodobacterales</taxon>
        <taxon>Roseobacteraceae</taxon>
    </lineage>
</organism>
<sequence>MWEERYSGSDDYVFGTDPARFLLDHDQYLTSGHTALAVADGEGRNSVHMAKKGLSVTALEFAPTAIARAHALAEANGVTLDIRQTDVLRDDWPNETYDIVAGIFIQFVGPDGRRIQFQRMKETTKPGGLVMLHGYTPEQLDHGTGGPPFRENMYTDVILRAAFVGWEILECRAYEREVQEGRGHSGMSALIDFVARKPKT</sequence>
<dbReference type="Gene3D" id="3.40.50.150">
    <property type="entry name" value="Vaccinia Virus protein VP39"/>
    <property type="match status" value="1"/>
</dbReference>
<dbReference type="Proteomes" id="UP000295673">
    <property type="component" value="Unassembled WGS sequence"/>
</dbReference>
<accession>A0A4V6NFT2</accession>
<dbReference type="OrthoDB" id="9786503at2"/>
<keyword evidence="3" id="KW-1185">Reference proteome</keyword>
<proteinExistence type="predicted"/>
<evidence type="ECO:0000313" key="3">
    <source>
        <dbReference type="Proteomes" id="UP000295673"/>
    </source>
</evidence>
<dbReference type="Pfam" id="PF13649">
    <property type="entry name" value="Methyltransf_25"/>
    <property type="match status" value="1"/>
</dbReference>
<dbReference type="AlphaFoldDB" id="A0A4V6NFT2"/>
<reference evidence="2 3" key="1">
    <citation type="submission" date="2019-03" db="EMBL/GenBank/DDBJ databases">
        <title>Genomic Encyclopedia of Archaeal and Bacterial Type Strains, Phase II (KMG-II): from individual species to whole genera.</title>
        <authorList>
            <person name="Goeker M."/>
        </authorList>
    </citation>
    <scope>NUCLEOTIDE SEQUENCE [LARGE SCALE GENOMIC DNA]</scope>
    <source>
        <strain evidence="2 3">DSM 26433</strain>
    </source>
</reference>
<comment type="caution">
    <text evidence="2">The sequence shown here is derived from an EMBL/GenBank/DDBJ whole genome shotgun (WGS) entry which is preliminary data.</text>
</comment>
<dbReference type="InterPro" id="IPR041698">
    <property type="entry name" value="Methyltransf_25"/>
</dbReference>